<dbReference type="RefSeq" id="WP_212988264.1">
    <property type="nucleotide sequence ID" value="NZ_BAABEA010000009.1"/>
</dbReference>
<dbReference type="EMBL" id="BOQL01000018">
    <property type="protein sequence ID" value="GIM66262.1"/>
    <property type="molecule type" value="Genomic_DNA"/>
</dbReference>
<dbReference type="InterPro" id="IPR016032">
    <property type="entry name" value="Sig_transdc_resp-reg_C-effctor"/>
</dbReference>
<organism evidence="6 7">
    <name type="scientific">Actinoplanes auranticolor</name>
    <dbReference type="NCBI Taxonomy" id="47988"/>
    <lineage>
        <taxon>Bacteria</taxon>
        <taxon>Bacillati</taxon>
        <taxon>Actinomycetota</taxon>
        <taxon>Actinomycetes</taxon>
        <taxon>Micromonosporales</taxon>
        <taxon>Micromonosporaceae</taxon>
        <taxon>Actinoplanes</taxon>
    </lineage>
</organism>
<dbReference type="PROSITE" id="PS50043">
    <property type="entry name" value="HTH_LUXR_2"/>
    <property type="match status" value="1"/>
</dbReference>
<feature type="domain" description="HTH luxR-type" evidence="5">
    <location>
        <begin position="37"/>
        <end position="102"/>
    </location>
</feature>
<dbReference type="Gene3D" id="1.10.10.10">
    <property type="entry name" value="Winged helix-like DNA-binding domain superfamily/Winged helix DNA-binding domain"/>
    <property type="match status" value="1"/>
</dbReference>
<keyword evidence="2" id="KW-0238">DNA-binding</keyword>
<dbReference type="PANTHER" id="PTHR44688">
    <property type="entry name" value="DNA-BINDING TRANSCRIPTIONAL ACTIVATOR DEVR_DOSR"/>
    <property type="match status" value="1"/>
</dbReference>
<reference evidence="6" key="1">
    <citation type="submission" date="2021-03" db="EMBL/GenBank/DDBJ databases">
        <title>Whole genome shotgun sequence of Actinoplanes auranticolor NBRC 12245.</title>
        <authorList>
            <person name="Komaki H."/>
            <person name="Tamura T."/>
        </authorList>
    </citation>
    <scope>NUCLEOTIDE SEQUENCE</scope>
    <source>
        <strain evidence="6">NBRC 12245</strain>
    </source>
</reference>
<dbReference type="InterPro" id="IPR036388">
    <property type="entry name" value="WH-like_DNA-bd_sf"/>
</dbReference>
<dbReference type="PRINTS" id="PR00038">
    <property type="entry name" value="HTHLUXR"/>
</dbReference>
<feature type="region of interest" description="Disordered" evidence="4">
    <location>
        <begin position="24"/>
        <end position="44"/>
    </location>
</feature>
<accession>A0A919S760</accession>
<sequence>MTLQAAREVFDALGASAWSDRARQELRAAGTSSPRRDPAAADRLTSTELHVAQLAAEGLTNREIGERLYVSPRTVSTHLQRMFPKLGVTSRGELAAVLRGTMTYAEDVV</sequence>
<dbReference type="Proteomes" id="UP000681340">
    <property type="component" value="Unassembled WGS sequence"/>
</dbReference>
<dbReference type="PROSITE" id="PS00622">
    <property type="entry name" value="HTH_LUXR_1"/>
    <property type="match status" value="1"/>
</dbReference>
<dbReference type="PANTHER" id="PTHR44688:SF16">
    <property type="entry name" value="DNA-BINDING TRANSCRIPTIONAL ACTIVATOR DEVR_DOSR"/>
    <property type="match status" value="1"/>
</dbReference>
<dbReference type="SMART" id="SM00421">
    <property type="entry name" value="HTH_LUXR"/>
    <property type="match status" value="1"/>
</dbReference>
<keyword evidence="3" id="KW-0804">Transcription</keyword>
<dbReference type="SUPFAM" id="SSF46894">
    <property type="entry name" value="C-terminal effector domain of the bipartite response regulators"/>
    <property type="match status" value="1"/>
</dbReference>
<evidence type="ECO:0000259" key="5">
    <source>
        <dbReference type="PROSITE" id="PS50043"/>
    </source>
</evidence>
<evidence type="ECO:0000256" key="4">
    <source>
        <dbReference type="SAM" id="MobiDB-lite"/>
    </source>
</evidence>
<dbReference type="InterPro" id="IPR000792">
    <property type="entry name" value="Tscrpt_reg_LuxR_C"/>
</dbReference>
<dbReference type="CDD" id="cd06170">
    <property type="entry name" value="LuxR_C_like"/>
    <property type="match status" value="1"/>
</dbReference>
<dbReference type="GO" id="GO:0003677">
    <property type="term" value="F:DNA binding"/>
    <property type="evidence" value="ECO:0007669"/>
    <property type="project" value="UniProtKB-KW"/>
</dbReference>
<evidence type="ECO:0000313" key="7">
    <source>
        <dbReference type="Proteomes" id="UP000681340"/>
    </source>
</evidence>
<evidence type="ECO:0000313" key="6">
    <source>
        <dbReference type="EMBL" id="GIM66262.1"/>
    </source>
</evidence>
<evidence type="ECO:0000256" key="2">
    <source>
        <dbReference type="ARBA" id="ARBA00023125"/>
    </source>
</evidence>
<comment type="caution">
    <text evidence="6">The sequence shown here is derived from an EMBL/GenBank/DDBJ whole genome shotgun (WGS) entry which is preliminary data.</text>
</comment>
<keyword evidence="7" id="KW-1185">Reference proteome</keyword>
<keyword evidence="1" id="KW-0805">Transcription regulation</keyword>
<name>A0A919S760_9ACTN</name>
<evidence type="ECO:0000256" key="3">
    <source>
        <dbReference type="ARBA" id="ARBA00023163"/>
    </source>
</evidence>
<dbReference type="AlphaFoldDB" id="A0A919S760"/>
<evidence type="ECO:0000256" key="1">
    <source>
        <dbReference type="ARBA" id="ARBA00023015"/>
    </source>
</evidence>
<gene>
    <name evidence="6" type="ORF">Aau02nite_22370</name>
</gene>
<protein>
    <recommendedName>
        <fullName evidence="5">HTH luxR-type domain-containing protein</fullName>
    </recommendedName>
</protein>
<dbReference type="GO" id="GO:0006355">
    <property type="term" value="P:regulation of DNA-templated transcription"/>
    <property type="evidence" value="ECO:0007669"/>
    <property type="project" value="InterPro"/>
</dbReference>
<proteinExistence type="predicted"/>
<dbReference type="Pfam" id="PF00196">
    <property type="entry name" value="GerE"/>
    <property type="match status" value="1"/>
</dbReference>